<feature type="compositionally biased region" description="Polar residues" evidence="2">
    <location>
        <begin position="1"/>
        <end position="11"/>
    </location>
</feature>
<evidence type="ECO:0000313" key="4">
    <source>
        <dbReference type="EMBL" id="KAK8124050.1"/>
    </source>
</evidence>
<comment type="caution">
    <text evidence="4">The sequence shown here is derived from an EMBL/GenBank/DDBJ whole genome shotgun (WGS) entry which is preliminary data.</text>
</comment>
<evidence type="ECO:0000256" key="2">
    <source>
        <dbReference type="SAM" id="MobiDB-lite"/>
    </source>
</evidence>
<gene>
    <name evidence="4" type="ORF">PG999_003968</name>
</gene>
<dbReference type="InterPro" id="IPR056884">
    <property type="entry name" value="NPHP3-like_N"/>
</dbReference>
<name>A0AAW0R4Z6_9PEZI</name>
<organism evidence="4 5">
    <name type="scientific">Apiospora kogelbergensis</name>
    <dbReference type="NCBI Taxonomy" id="1337665"/>
    <lineage>
        <taxon>Eukaryota</taxon>
        <taxon>Fungi</taxon>
        <taxon>Dikarya</taxon>
        <taxon>Ascomycota</taxon>
        <taxon>Pezizomycotina</taxon>
        <taxon>Sordariomycetes</taxon>
        <taxon>Xylariomycetidae</taxon>
        <taxon>Amphisphaeriales</taxon>
        <taxon>Apiosporaceae</taxon>
        <taxon>Apiospora</taxon>
    </lineage>
</organism>
<dbReference type="PANTHER" id="PTHR40619">
    <property type="entry name" value="FUNGAL STAND N-TERMINAL GOODBYE DOMAIN-CONTAINING PROTEIN"/>
    <property type="match status" value="1"/>
</dbReference>
<dbReference type="Pfam" id="PF24883">
    <property type="entry name" value="NPHP3_N"/>
    <property type="match status" value="1"/>
</dbReference>
<keyword evidence="1" id="KW-0677">Repeat</keyword>
<dbReference type="Proteomes" id="UP001392437">
    <property type="component" value="Unassembled WGS sequence"/>
</dbReference>
<reference evidence="4 5" key="1">
    <citation type="submission" date="2023-01" db="EMBL/GenBank/DDBJ databases">
        <title>Analysis of 21 Apiospora genomes using comparative genomics revels a genus with tremendous synthesis potential of carbohydrate active enzymes and secondary metabolites.</title>
        <authorList>
            <person name="Sorensen T."/>
        </authorList>
    </citation>
    <scope>NUCLEOTIDE SEQUENCE [LARGE SCALE GENOMIC DNA]</scope>
    <source>
        <strain evidence="4 5">CBS 117206</strain>
    </source>
</reference>
<sequence length="652" mass="72137">MAHQDTYTGTVPSPHRPGTAISLQSPAVDFIENRGSDYHPALDSTLCRYSPTQRKFVPLASPSAIMHIPGSSSLAPMPTGPGVPQPRPTPGSIGDMGFWGEVFPEAMRRLKQEPLHYSGQGQSEWGIRHLQVWPDVQAKLDMARRDYEHFNGQPTVGKFRRKLRHAMDKAAVPLQQGIKLVPDIDIASPVVGAIDLLVDAYRQAASVRETVNSGFDDLPETFVTMDSNLKAYPKDENILAASIDLVLAIFKAIEEAVRFYTSAQAKHAGLAILDGEEYQKRLLSGLNEIKASSAKLKARAGLSFEHRLISESIYYHQWDLVSHAEIRQDNWAFQQAVGAILYGQQVEQERSSFTAALLSKLLGVLSDQYLRPSTPIPLSPSPSPNAQVAGALLPSPSPAPMQWTPAELLSHLAITPPHDDLDLQHVLCNAGEDLLEHRQRAEQVQTTREMKDWLTSPGSYRLLVHGNFDSTDAIDRPVTPLSVLCATMVRAFRVTPLSQGGRRISLVFFCGLHRRNDYCSGGAALIRSLAQQLLWQFPAPNIQLDRIDLNILRHGDLTELCRLFACLMYQLPAGITVFCVIDGVQEYERDLELLQGMMTVIVTLLGLVTECNKPTGGIFKLLLVSPGETVMLRREFEPIPGGLLHMECLPYL</sequence>
<evidence type="ECO:0000259" key="3">
    <source>
        <dbReference type="Pfam" id="PF24883"/>
    </source>
</evidence>
<accession>A0AAW0R4Z6</accession>
<feature type="domain" description="Nephrocystin 3-like N-terminal" evidence="3">
    <location>
        <begin position="447"/>
        <end position="597"/>
    </location>
</feature>
<keyword evidence="5" id="KW-1185">Reference proteome</keyword>
<evidence type="ECO:0000313" key="5">
    <source>
        <dbReference type="Proteomes" id="UP001392437"/>
    </source>
</evidence>
<dbReference type="EMBL" id="JAQQWP010000003">
    <property type="protein sequence ID" value="KAK8124050.1"/>
    <property type="molecule type" value="Genomic_DNA"/>
</dbReference>
<evidence type="ECO:0000256" key="1">
    <source>
        <dbReference type="ARBA" id="ARBA00022737"/>
    </source>
</evidence>
<dbReference type="AlphaFoldDB" id="A0AAW0R4Z6"/>
<protein>
    <recommendedName>
        <fullName evidence="3">Nephrocystin 3-like N-terminal domain-containing protein</fullName>
    </recommendedName>
</protein>
<feature type="region of interest" description="Disordered" evidence="2">
    <location>
        <begin position="1"/>
        <end position="21"/>
    </location>
</feature>
<dbReference type="PANTHER" id="PTHR40619:SF3">
    <property type="entry name" value="FUNGAL STAND N-TERMINAL GOODBYE DOMAIN-CONTAINING PROTEIN"/>
    <property type="match status" value="1"/>
</dbReference>
<proteinExistence type="predicted"/>